<evidence type="ECO:0000313" key="2">
    <source>
        <dbReference type="Proteomes" id="UP000019146"/>
    </source>
</evidence>
<sequence>MKALDNEDFKNALHAVEISLTLFGKLARADLPMCKPCKAVCEKALQRIAA</sequence>
<dbReference type="EMBL" id="CP012748">
    <property type="protein sequence ID" value="ALL71423.1"/>
    <property type="molecule type" value="Genomic_DNA"/>
</dbReference>
<dbReference type="GeneID" id="69975375"/>
<keyword evidence="1" id="KW-0614">Plasmid</keyword>
<dbReference type="Proteomes" id="UP000019146">
    <property type="component" value="Plasmid unnamed"/>
</dbReference>
<reference evidence="1 2" key="1">
    <citation type="journal article" date="2014" name="Genome Announc.">
        <title>Draft Genome Sequence of the Haloacid-Degrading Burkholderia caribensis Strain MBA4.</title>
        <authorList>
            <person name="Pan Y."/>
            <person name="Kong K.F."/>
            <person name="Tsang J.S."/>
        </authorList>
    </citation>
    <scope>NUCLEOTIDE SEQUENCE [LARGE SCALE GENOMIC DNA]</scope>
    <source>
        <strain evidence="1 2">MBA4</strain>
        <plasmid evidence="2">Plasmid</plasmid>
    </source>
</reference>
<protein>
    <submittedName>
        <fullName evidence="1">Uncharacterized protein</fullName>
    </submittedName>
</protein>
<gene>
    <name evidence="1" type="ORF">K788_0001784</name>
</gene>
<geneLocation type="plasmid" evidence="2"/>
<dbReference type="KEGG" id="bcai:K788_0001784"/>
<evidence type="ECO:0000313" key="1">
    <source>
        <dbReference type="EMBL" id="ALL71423.1"/>
    </source>
</evidence>
<dbReference type="RefSeq" id="WP_199588760.1">
    <property type="nucleotide sequence ID" value="NZ_CP012748.1"/>
</dbReference>
<proteinExistence type="predicted"/>
<name>A0A0P0RQW6_9BURK</name>
<accession>A0A0P0RQW6</accession>
<organism evidence="1 2">
    <name type="scientific">Paraburkholderia caribensis MBA4</name>
    <dbReference type="NCBI Taxonomy" id="1323664"/>
    <lineage>
        <taxon>Bacteria</taxon>
        <taxon>Pseudomonadati</taxon>
        <taxon>Pseudomonadota</taxon>
        <taxon>Betaproteobacteria</taxon>
        <taxon>Burkholderiales</taxon>
        <taxon>Burkholderiaceae</taxon>
        <taxon>Paraburkholderia</taxon>
    </lineage>
</organism>
<dbReference type="AlphaFoldDB" id="A0A0P0RQW6"/>